<sequence>MQVSVFRLNTLRAMYLFIAAGLGFTMWPDILLPTDAQADSYTVISSLLGALGLLCLLGLRYPLKMLPLLIFELLWKLIWVTAFALRMSLDTGLDAYALDTLFACLIGLVLVPLVIPWRYAVQAFMIAKAEPWRRSDVR</sequence>
<evidence type="ECO:0008006" key="3">
    <source>
        <dbReference type="Google" id="ProtNLM"/>
    </source>
</evidence>
<dbReference type="EMBL" id="CP101717">
    <property type="protein sequence ID" value="WLD56799.1"/>
    <property type="molecule type" value="Genomic_DNA"/>
</dbReference>
<feature type="transmembrane region" description="Helical" evidence="1">
    <location>
        <begin position="66"/>
        <end position="89"/>
    </location>
</feature>
<gene>
    <name evidence="2" type="ORF">NFC81_08650</name>
</gene>
<feature type="transmembrane region" description="Helical" evidence="1">
    <location>
        <begin position="12"/>
        <end position="28"/>
    </location>
</feature>
<keyword evidence="1" id="KW-0472">Membrane</keyword>
<organism evidence="2">
    <name type="scientific">Salinispirillum sp. LH 10-3-1</name>
    <dbReference type="NCBI Taxonomy" id="2952525"/>
    <lineage>
        <taxon>Bacteria</taxon>
        <taxon>Pseudomonadati</taxon>
        <taxon>Pseudomonadota</taxon>
        <taxon>Gammaproteobacteria</taxon>
        <taxon>Oceanospirillales</taxon>
        <taxon>Saccharospirillaceae</taxon>
        <taxon>Salinispirillum</taxon>
    </lineage>
</organism>
<keyword evidence="1" id="KW-1133">Transmembrane helix</keyword>
<reference evidence="2" key="1">
    <citation type="submission" date="2022-07" db="EMBL/GenBank/DDBJ databases">
        <title>Complete genome sequence of Salinispirillum sp. LH10-3-1 capable of multiple carbohydrate inversion isolated from a soda lake.</title>
        <authorList>
            <person name="Liu J."/>
            <person name="Zhai Y."/>
            <person name="Zhang H."/>
            <person name="Yang H."/>
            <person name="Qu J."/>
            <person name="Li J."/>
        </authorList>
    </citation>
    <scope>NUCLEOTIDE SEQUENCE</scope>
    <source>
        <strain evidence="2">LH 10-3-1</strain>
    </source>
</reference>
<accession>A0AB38YBN6</accession>
<evidence type="ECO:0000313" key="2">
    <source>
        <dbReference type="EMBL" id="WLD56799.1"/>
    </source>
</evidence>
<keyword evidence="1" id="KW-0812">Transmembrane</keyword>
<feature type="transmembrane region" description="Helical" evidence="1">
    <location>
        <begin position="40"/>
        <end position="59"/>
    </location>
</feature>
<proteinExistence type="predicted"/>
<evidence type="ECO:0000256" key="1">
    <source>
        <dbReference type="SAM" id="Phobius"/>
    </source>
</evidence>
<feature type="transmembrane region" description="Helical" evidence="1">
    <location>
        <begin position="95"/>
        <end position="115"/>
    </location>
</feature>
<dbReference type="RefSeq" id="WP_304994083.1">
    <property type="nucleotide sequence ID" value="NZ_CP101717.1"/>
</dbReference>
<protein>
    <recommendedName>
        <fullName evidence="3">DUF2809 domain-containing protein</fullName>
    </recommendedName>
</protein>
<name>A0AB38YBN6_9GAMM</name>
<dbReference type="AlphaFoldDB" id="A0AB38YBN6"/>